<proteinExistence type="predicted"/>
<name>A0A821VTW2_9BILA</name>
<comment type="caution">
    <text evidence="1">The sequence shown here is derived from an EMBL/GenBank/DDBJ whole genome shotgun (WGS) entry which is preliminary data.</text>
</comment>
<dbReference type="EMBL" id="CAJOBS010006474">
    <property type="protein sequence ID" value="CAF4913163.1"/>
    <property type="molecule type" value="Genomic_DNA"/>
</dbReference>
<dbReference type="AlphaFoldDB" id="A0A821VTW2"/>
<organism evidence="1 2">
    <name type="scientific">Rotaria socialis</name>
    <dbReference type="NCBI Taxonomy" id="392032"/>
    <lineage>
        <taxon>Eukaryota</taxon>
        <taxon>Metazoa</taxon>
        <taxon>Spiralia</taxon>
        <taxon>Gnathifera</taxon>
        <taxon>Rotifera</taxon>
        <taxon>Eurotatoria</taxon>
        <taxon>Bdelloidea</taxon>
        <taxon>Philodinida</taxon>
        <taxon>Philodinidae</taxon>
        <taxon>Rotaria</taxon>
    </lineage>
</organism>
<evidence type="ECO:0000313" key="2">
    <source>
        <dbReference type="Proteomes" id="UP000663838"/>
    </source>
</evidence>
<sequence length="115" mass="13438">IEFVVYVDLTLKNILIPEGARCCPGHMMDRRLTLAAINILSPFTIQYKQFSSADVQLLLSKSQQLFQKQKHLDFDDPLLLSDDEYRALTTLSKDQFNDLISYISKYDIRNYQMQK</sequence>
<gene>
    <name evidence="1" type="ORF">TOA249_LOCUS31543</name>
</gene>
<accession>A0A821VTW2</accession>
<dbReference type="Proteomes" id="UP000663838">
    <property type="component" value="Unassembled WGS sequence"/>
</dbReference>
<reference evidence="1" key="1">
    <citation type="submission" date="2021-02" db="EMBL/GenBank/DDBJ databases">
        <authorList>
            <person name="Nowell W R."/>
        </authorList>
    </citation>
    <scope>NUCLEOTIDE SEQUENCE</scope>
</reference>
<evidence type="ECO:0000313" key="1">
    <source>
        <dbReference type="EMBL" id="CAF4913163.1"/>
    </source>
</evidence>
<protein>
    <submittedName>
        <fullName evidence="1">Uncharacterized protein</fullName>
    </submittedName>
</protein>
<feature type="non-terminal residue" evidence="1">
    <location>
        <position position="1"/>
    </location>
</feature>